<evidence type="ECO:0000256" key="1">
    <source>
        <dbReference type="SAM" id="MobiDB-lite"/>
    </source>
</evidence>
<dbReference type="AlphaFoldDB" id="A0A8J4YEV0"/>
<proteinExistence type="predicted"/>
<organism evidence="2 3">
    <name type="scientific">Chionoecetes opilio</name>
    <name type="common">Atlantic snow crab</name>
    <name type="synonym">Cancer opilio</name>
    <dbReference type="NCBI Taxonomy" id="41210"/>
    <lineage>
        <taxon>Eukaryota</taxon>
        <taxon>Metazoa</taxon>
        <taxon>Ecdysozoa</taxon>
        <taxon>Arthropoda</taxon>
        <taxon>Crustacea</taxon>
        <taxon>Multicrustacea</taxon>
        <taxon>Malacostraca</taxon>
        <taxon>Eumalacostraca</taxon>
        <taxon>Eucarida</taxon>
        <taxon>Decapoda</taxon>
        <taxon>Pleocyemata</taxon>
        <taxon>Brachyura</taxon>
        <taxon>Eubrachyura</taxon>
        <taxon>Majoidea</taxon>
        <taxon>Majidae</taxon>
        <taxon>Chionoecetes</taxon>
    </lineage>
</organism>
<evidence type="ECO:0000313" key="3">
    <source>
        <dbReference type="Proteomes" id="UP000770661"/>
    </source>
</evidence>
<feature type="region of interest" description="Disordered" evidence="1">
    <location>
        <begin position="250"/>
        <end position="278"/>
    </location>
</feature>
<feature type="compositionally biased region" description="Polar residues" evidence="1">
    <location>
        <begin position="250"/>
        <end position="261"/>
    </location>
</feature>
<accession>A0A8J4YEV0</accession>
<keyword evidence="3" id="KW-1185">Reference proteome</keyword>
<evidence type="ECO:0000313" key="2">
    <source>
        <dbReference type="EMBL" id="KAG0721584.1"/>
    </source>
</evidence>
<dbReference type="EMBL" id="JACEEZ010010864">
    <property type="protein sequence ID" value="KAG0721584.1"/>
    <property type="molecule type" value="Genomic_DNA"/>
</dbReference>
<sequence length="297" mass="33026">MVVSPVPCAGHSGRRLRFGWRSSPTPGSRIKVLGVEVDRELRFDGHINHIAKKASHRVSALRREASFLDRGRGNSCLQGPDTALLRYAALSWMSCAVSHTRRLDSSSVEPCDWGMLHTPQPNPSWWGLLDSLEQRRDGRGAWVFHKAQVQGVPHLVGLRQPFPESPREARERCLPVVMQWRCRVLVPARTNHLCWLRLRVVEHFHGRRPHIQEFKNTKCKVLGANSWETVKAHPADASDYVTLSDINSASAAGASPTNTPAAATVGPRRGPTREKACSVGGERGIYETKSSASFHQC</sequence>
<dbReference type="OrthoDB" id="6364030at2759"/>
<protein>
    <submittedName>
        <fullName evidence="2">Uncharacterized protein</fullName>
    </submittedName>
</protein>
<gene>
    <name evidence="2" type="ORF">GWK47_046199</name>
</gene>
<comment type="caution">
    <text evidence="2">The sequence shown here is derived from an EMBL/GenBank/DDBJ whole genome shotgun (WGS) entry which is preliminary data.</text>
</comment>
<name>A0A8J4YEV0_CHIOP</name>
<reference evidence="2" key="1">
    <citation type="submission" date="2020-07" db="EMBL/GenBank/DDBJ databases">
        <title>The High-quality genome of the commercially important snow crab, Chionoecetes opilio.</title>
        <authorList>
            <person name="Jeong J.-H."/>
            <person name="Ryu S."/>
        </authorList>
    </citation>
    <scope>NUCLEOTIDE SEQUENCE</scope>
    <source>
        <strain evidence="2">MADBK_172401_WGS</strain>
        <tissue evidence="2">Digestive gland</tissue>
    </source>
</reference>
<dbReference type="Proteomes" id="UP000770661">
    <property type="component" value="Unassembled WGS sequence"/>
</dbReference>